<feature type="domain" description="Amidohydrolase-related" evidence="6">
    <location>
        <begin position="52"/>
        <end position="426"/>
    </location>
</feature>
<dbReference type="InterPro" id="IPR002195">
    <property type="entry name" value="Dihydroorotase_CS"/>
</dbReference>
<accession>A0ABV9L8P3</accession>
<dbReference type="SUPFAM" id="SSF51556">
    <property type="entry name" value="Metallo-dependent hydrolases"/>
    <property type="match status" value="1"/>
</dbReference>
<dbReference type="InterPro" id="IPR006680">
    <property type="entry name" value="Amidohydro-rel"/>
</dbReference>
<comment type="function">
    <text evidence="2">Catalyzes the reversible cyclization of carbamoyl aspartate to dihydroorotate.</text>
</comment>
<name>A0ABV9L8P3_9FLAO</name>
<reference evidence="8" key="1">
    <citation type="journal article" date="2019" name="Int. J. Syst. Evol. Microbiol.">
        <title>The Global Catalogue of Microorganisms (GCM) 10K type strain sequencing project: providing services to taxonomists for standard genome sequencing and annotation.</title>
        <authorList>
            <consortium name="The Broad Institute Genomics Platform"/>
            <consortium name="The Broad Institute Genome Sequencing Center for Infectious Disease"/>
            <person name="Wu L."/>
            <person name="Ma J."/>
        </authorList>
    </citation>
    <scope>NUCLEOTIDE SEQUENCE [LARGE SCALE GENOMIC DNA]</scope>
    <source>
        <strain evidence="8">CGMCC 4.7427</strain>
    </source>
</reference>
<evidence type="ECO:0000313" key="7">
    <source>
        <dbReference type="EMBL" id="MFC4690506.1"/>
    </source>
</evidence>
<dbReference type="PANTHER" id="PTHR43668">
    <property type="entry name" value="ALLANTOINASE"/>
    <property type="match status" value="1"/>
</dbReference>
<dbReference type="InterPro" id="IPR011059">
    <property type="entry name" value="Metal-dep_hydrolase_composite"/>
</dbReference>
<evidence type="ECO:0000259" key="6">
    <source>
        <dbReference type="Pfam" id="PF01979"/>
    </source>
</evidence>
<dbReference type="PROSITE" id="PS00483">
    <property type="entry name" value="DIHYDROOROTASE_2"/>
    <property type="match status" value="1"/>
</dbReference>
<comment type="caution">
    <text evidence="7">The sequence shown here is derived from an EMBL/GenBank/DDBJ whole genome shotgun (WGS) entry which is preliminary data.</text>
</comment>
<dbReference type="Proteomes" id="UP001595878">
    <property type="component" value="Unassembled WGS sequence"/>
</dbReference>
<dbReference type="Gene3D" id="3.20.20.140">
    <property type="entry name" value="Metal-dependent hydrolases"/>
    <property type="match status" value="1"/>
</dbReference>
<sequence>MEKILIKDAHIVNEGSILRGDILIHNGVIEEIAESISAKSGDVHIFDAEGQYLLPGVIDDQVHFREPGLTHKANIATESRAAVAGGITSFIEMPNTNPQTTTAEKLEEKFEIASKTSAANYSFMFGGTNDNLDEILKVDKKSVAGLKLFLGSSTGNMLVDNEAVLEKIFKSTDMVISTHCEDEETIRENLAIYKERYGDDIPMNLHPIIRSEEACYISSSRAIALAKKTGARLHVFHLSTGKETELFDNSIPLAEKKITAEVCIHHLWFSDADYDEKGSRIKWNPAVKTAQDRDMLFQALLDDKIDVIATDHAPHTIEEKDNVYTKAPSGGPLVQHALPAMLEFYHQGKISLEKIVEKMCHNPAILFQVEKRGYIRKGYKADLVLVDLNAPWTVKKDNILYKCGWSPFEGTTFKSRITHTFVNGRLAYKNFKVYDELFGERLTFDR</sequence>
<dbReference type="NCBIfam" id="TIGR00857">
    <property type="entry name" value="pyrC_multi"/>
    <property type="match status" value="1"/>
</dbReference>
<dbReference type="InterPro" id="IPR032466">
    <property type="entry name" value="Metal_Hydrolase"/>
</dbReference>
<dbReference type="GO" id="GO:0004151">
    <property type="term" value="F:dihydroorotase activity"/>
    <property type="evidence" value="ECO:0007669"/>
    <property type="project" value="UniProtKB-EC"/>
</dbReference>
<dbReference type="RefSeq" id="WP_380033644.1">
    <property type="nucleotide sequence ID" value="NZ_JBHSHB010000014.1"/>
</dbReference>
<dbReference type="InterPro" id="IPR050138">
    <property type="entry name" value="DHOase/Allantoinase_Hydrolase"/>
</dbReference>
<keyword evidence="8" id="KW-1185">Reference proteome</keyword>
<evidence type="ECO:0000256" key="5">
    <source>
        <dbReference type="ARBA" id="ARBA00022801"/>
    </source>
</evidence>
<gene>
    <name evidence="7" type="ORF">ACFO5T_08705</name>
</gene>
<evidence type="ECO:0000256" key="4">
    <source>
        <dbReference type="ARBA" id="ARBA00022723"/>
    </source>
</evidence>
<proteinExistence type="inferred from homology"/>
<evidence type="ECO:0000256" key="1">
    <source>
        <dbReference type="ARBA" id="ARBA00001947"/>
    </source>
</evidence>
<dbReference type="CDD" id="cd01318">
    <property type="entry name" value="DHOase_IIb"/>
    <property type="match status" value="1"/>
</dbReference>
<evidence type="ECO:0000256" key="3">
    <source>
        <dbReference type="ARBA" id="ARBA00010286"/>
    </source>
</evidence>
<protein>
    <submittedName>
        <fullName evidence="7">Dihydroorotase</fullName>
        <ecNumber evidence="7">3.5.2.3</ecNumber>
    </submittedName>
</protein>
<dbReference type="EMBL" id="JBHSHB010000014">
    <property type="protein sequence ID" value="MFC4690506.1"/>
    <property type="molecule type" value="Genomic_DNA"/>
</dbReference>
<comment type="cofactor">
    <cofactor evidence="1">
        <name>Zn(2+)</name>
        <dbReference type="ChEBI" id="CHEBI:29105"/>
    </cofactor>
</comment>
<evidence type="ECO:0000313" key="8">
    <source>
        <dbReference type="Proteomes" id="UP001595878"/>
    </source>
</evidence>
<dbReference type="EC" id="3.5.2.3" evidence="7"/>
<keyword evidence="5 7" id="KW-0378">Hydrolase</keyword>
<dbReference type="PANTHER" id="PTHR43668:SF4">
    <property type="entry name" value="ALLANTOINASE"/>
    <property type="match status" value="1"/>
</dbReference>
<dbReference type="SUPFAM" id="SSF51338">
    <property type="entry name" value="Composite domain of metallo-dependent hydrolases"/>
    <property type="match status" value="1"/>
</dbReference>
<keyword evidence="4" id="KW-0479">Metal-binding</keyword>
<dbReference type="NCBIfam" id="NF006688">
    <property type="entry name" value="PRK09236.1"/>
    <property type="match status" value="1"/>
</dbReference>
<evidence type="ECO:0000256" key="2">
    <source>
        <dbReference type="ARBA" id="ARBA00002368"/>
    </source>
</evidence>
<organism evidence="7 8">
    <name type="scientific">Dokdonia genika</name>
    <dbReference type="NCBI Taxonomy" id="308113"/>
    <lineage>
        <taxon>Bacteria</taxon>
        <taxon>Pseudomonadati</taxon>
        <taxon>Bacteroidota</taxon>
        <taxon>Flavobacteriia</taxon>
        <taxon>Flavobacteriales</taxon>
        <taxon>Flavobacteriaceae</taxon>
        <taxon>Dokdonia</taxon>
    </lineage>
</organism>
<comment type="similarity">
    <text evidence="3">Belongs to the metallo-dependent hydrolases superfamily. DHOase family. Class I DHOase subfamily.</text>
</comment>
<dbReference type="Gene3D" id="2.30.40.10">
    <property type="entry name" value="Urease, subunit C, domain 1"/>
    <property type="match status" value="1"/>
</dbReference>
<dbReference type="Pfam" id="PF01979">
    <property type="entry name" value="Amidohydro_1"/>
    <property type="match status" value="1"/>
</dbReference>